<protein>
    <recommendedName>
        <fullName evidence="4">Hydrolase</fullName>
    </recommendedName>
</protein>
<evidence type="ECO:0000313" key="2">
    <source>
        <dbReference type="EMBL" id="TGK21240.1"/>
    </source>
</evidence>
<organism evidence="2 3">
    <name type="scientific">Leptospira fluminis</name>
    <dbReference type="NCBI Taxonomy" id="2484979"/>
    <lineage>
        <taxon>Bacteria</taxon>
        <taxon>Pseudomonadati</taxon>
        <taxon>Spirochaetota</taxon>
        <taxon>Spirochaetia</taxon>
        <taxon>Leptospirales</taxon>
        <taxon>Leptospiraceae</taxon>
        <taxon>Leptospira</taxon>
    </lineage>
</organism>
<dbReference type="AlphaFoldDB" id="A0A4R9GUB7"/>
<reference evidence="2" key="1">
    <citation type="journal article" date="2019" name="PLoS Negl. Trop. Dis.">
        <title>Revisiting the worldwide diversity of Leptospira species in the environment.</title>
        <authorList>
            <person name="Vincent A.T."/>
            <person name="Schiettekatte O."/>
            <person name="Bourhy P."/>
            <person name="Veyrier F.J."/>
            <person name="Picardeau M."/>
        </authorList>
    </citation>
    <scope>NUCLEOTIDE SEQUENCE [LARGE SCALE GENOMIC DNA]</scope>
    <source>
        <strain evidence="2">SCS5</strain>
    </source>
</reference>
<keyword evidence="3" id="KW-1185">Reference proteome</keyword>
<dbReference type="EMBL" id="RQEV01000003">
    <property type="protein sequence ID" value="TGK21240.1"/>
    <property type="molecule type" value="Genomic_DNA"/>
</dbReference>
<name>A0A4R9GUB7_9LEPT</name>
<dbReference type="OrthoDB" id="338057at2"/>
<dbReference type="RefSeq" id="WP_135812529.1">
    <property type="nucleotide sequence ID" value="NZ_RQEV01000003.1"/>
</dbReference>
<keyword evidence="1" id="KW-0812">Transmembrane</keyword>
<evidence type="ECO:0000256" key="1">
    <source>
        <dbReference type="SAM" id="Phobius"/>
    </source>
</evidence>
<accession>A0A4R9GUB7</accession>
<keyword evidence="1" id="KW-0472">Membrane</keyword>
<feature type="transmembrane region" description="Helical" evidence="1">
    <location>
        <begin position="7"/>
        <end position="25"/>
    </location>
</feature>
<keyword evidence="1" id="KW-1133">Transmembrane helix</keyword>
<sequence>MSPFWKNAILSIFLIPIFLIVGWILSGTEISEEEFSPLDGKREIRAESSGYNRRAGNLLLVQLEFDPKYYSREDRFRSWLEKPLLLAKEKGWLDKTTLVVYPAEIGNYLFLLNQRKEIFTTENEIEAWNSSLRFSRLSPFRVGVAVFSEEETRFKIAKKSEEAYERIFSELSKLYGVHILAGTIALPGPKMTEKGLEIHPGNWEERGFLFGPDGKIYAASTPRKKVRAGSVSSELVAGADSVQEELWVASPPFAKVGILFGNGIRIPETEDAVKKTFVSRWVVFGAQEGDGQVRDWFSKAGFESSGQVLFSGSIWKETFSGASFIKTRYGNLEPKEGPKGPALLNLYL</sequence>
<proteinExistence type="predicted"/>
<dbReference type="Proteomes" id="UP000297855">
    <property type="component" value="Unassembled WGS sequence"/>
</dbReference>
<evidence type="ECO:0000313" key="3">
    <source>
        <dbReference type="Proteomes" id="UP000297855"/>
    </source>
</evidence>
<evidence type="ECO:0008006" key="4">
    <source>
        <dbReference type="Google" id="ProtNLM"/>
    </source>
</evidence>
<comment type="caution">
    <text evidence="2">The sequence shown here is derived from an EMBL/GenBank/DDBJ whole genome shotgun (WGS) entry which is preliminary data.</text>
</comment>
<gene>
    <name evidence="2" type="ORF">EHO61_05195</name>
</gene>